<name>A0A4Z2E8U4_9TELE</name>
<dbReference type="AlphaFoldDB" id="A0A4Z2E8U4"/>
<dbReference type="Proteomes" id="UP000314294">
    <property type="component" value="Unassembled WGS sequence"/>
</dbReference>
<accession>A0A4Z2E8U4</accession>
<reference evidence="2 3" key="1">
    <citation type="submission" date="2019-03" db="EMBL/GenBank/DDBJ databases">
        <title>First draft genome of Liparis tanakae, snailfish: a comprehensive survey of snailfish specific genes.</title>
        <authorList>
            <person name="Kim W."/>
            <person name="Song I."/>
            <person name="Jeong J.-H."/>
            <person name="Kim D."/>
            <person name="Kim S."/>
            <person name="Ryu S."/>
            <person name="Song J.Y."/>
            <person name="Lee S.K."/>
        </authorList>
    </citation>
    <scope>NUCLEOTIDE SEQUENCE [LARGE SCALE GENOMIC DNA]</scope>
    <source>
        <tissue evidence="2">Muscle</tissue>
    </source>
</reference>
<gene>
    <name evidence="2" type="ORF">EYF80_064687</name>
</gene>
<evidence type="ECO:0000313" key="2">
    <source>
        <dbReference type="EMBL" id="TNN25185.1"/>
    </source>
</evidence>
<comment type="caution">
    <text evidence="2">The sequence shown here is derived from an EMBL/GenBank/DDBJ whole genome shotgun (WGS) entry which is preliminary data.</text>
</comment>
<protein>
    <submittedName>
        <fullName evidence="2">Uncharacterized protein</fullName>
    </submittedName>
</protein>
<organism evidence="2 3">
    <name type="scientific">Liparis tanakae</name>
    <name type="common">Tanaka's snailfish</name>
    <dbReference type="NCBI Taxonomy" id="230148"/>
    <lineage>
        <taxon>Eukaryota</taxon>
        <taxon>Metazoa</taxon>
        <taxon>Chordata</taxon>
        <taxon>Craniata</taxon>
        <taxon>Vertebrata</taxon>
        <taxon>Euteleostomi</taxon>
        <taxon>Actinopterygii</taxon>
        <taxon>Neopterygii</taxon>
        <taxon>Teleostei</taxon>
        <taxon>Neoteleostei</taxon>
        <taxon>Acanthomorphata</taxon>
        <taxon>Eupercaria</taxon>
        <taxon>Perciformes</taxon>
        <taxon>Cottioidei</taxon>
        <taxon>Cottales</taxon>
        <taxon>Liparidae</taxon>
        <taxon>Liparis</taxon>
    </lineage>
</organism>
<sequence length="93" mass="9914">MHRPGGTGTNAAAQREVKGHSESDSTMTSSGSHCVATLTWKQTAREHSGITDQGQGSGEETKRRTLFLLGGGVDWELLTVWRVGVAACWDSAL</sequence>
<evidence type="ECO:0000313" key="3">
    <source>
        <dbReference type="Proteomes" id="UP000314294"/>
    </source>
</evidence>
<keyword evidence="3" id="KW-1185">Reference proteome</keyword>
<proteinExistence type="predicted"/>
<dbReference type="EMBL" id="SRLO01013225">
    <property type="protein sequence ID" value="TNN25185.1"/>
    <property type="molecule type" value="Genomic_DNA"/>
</dbReference>
<feature type="region of interest" description="Disordered" evidence="1">
    <location>
        <begin position="1"/>
        <end position="32"/>
    </location>
</feature>
<evidence type="ECO:0000256" key="1">
    <source>
        <dbReference type="SAM" id="MobiDB-lite"/>
    </source>
</evidence>